<sequence>MISLLRPLVPLGRVLQRVCGYARFTSASAKLTGSSPCSIQEAKQVANLYDTWGTDYDDDVHKWGYQLPELAVNYARETVGQKVFEGARLLDAGAGTGLLAHCLKDAAVADATGIDISPEMLSKAMRSGFYSCCKVVDLKKRFEGLEDEAFDLTLCLGTLTYMSPEDMTLTELCRVTKKGGYVVFSMRTDLCEKWEAAQAALEQKGVWTHLGTSEGFDYLPANPEYGNTILVKVYVYQVA</sequence>
<dbReference type="Proteomes" id="UP001642464">
    <property type="component" value="Unassembled WGS sequence"/>
</dbReference>
<gene>
    <name evidence="2" type="ORF">SCF082_LOCUS15874</name>
    <name evidence="3" type="ORF">SCF082_LOCUS16053</name>
</gene>
<feature type="domain" description="Methyltransferase type 11" evidence="1">
    <location>
        <begin position="90"/>
        <end position="184"/>
    </location>
</feature>
<organism evidence="3 4">
    <name type="scientific">Durusdinium trenchii</name>
    <dbReference type="NCBI Taxonomy" id="1381693"/>
    <lineage>
        <taxon>Eukaryota</taxon>
        <taxon>Sar</taxon>
        <taxon>Alveolata</taxon>
        <taxon>Dinophyceae</taxon>
        <taxon>Suessiales</taxon>
        <taxon>Symbiodiniaceae</taxon>
        <taxon>Durusdinium</taxon>
    </lineage>
</organism>
<evidence type="ECO:0000259" key="1">
    <source>
        <dbReference type="Pfam" id="PF08241"/>
    </source>
</evidence>
<comment type="caution">
    <text evidence="3">The sequence shown here is derived from an EMBL/GenBank/DDBJ whole genome shotgun (WGS) entry which is preliminary data.</text>
</comment>
<accession>A0ABP0K8H0</accession>
<protein>
    <submittedName>
        <fullName evidence="3">Methyltransferase-like protein 27 (Williams-Beuren syndrome chromosomal region 27 protein)</fullName>
    </submittedName>
</protein>
<name>A0ABP0K8H0_9DINO</name>
<evidence type="ECO:0000313" key="2">
    <source>
        <dbReference type="EMBL" id="CAK9022646.1"/>
    </source>
</evidence>
<dbReference type="PANTHER" id="PTHR43464">
    <property type="entry name" value="METHYLTRANSFERASE"/>
    <property type="match status" value="1"/>
</dbReference>
<reference evidence="3 4" key="1">
    <citation type="submission" date="2024-02" db="EMBL/GenBank/DDBJ databases">
        <authorList>
            <person name="Chen Y."/>
            <person name="Shah S."/>
            <person name="Dougan E. K."/>
            <person name="Thang M."/>
            <person name="Chan C."/>
        </authorList>
    </citation>
    <scope>NUCLEOTIDE SEQUENCE [LARGE SCALE GENOMIC DNA]</scope>
</reference>
<evidence type="ECO:0000313" key="4">
    <source>
        <dbReference type="Proteomes" id="UP001642464"/>
    </source>
</evidence>
<dbReference type="PANTHER" id="PTHR43464:SF92">
    <property type="entry name" value="SLR1071 PROTEIN"/>
    <property type="match status" value="1"/>
</dbReference>
<dbReference type="Gene3D" id="3.40.50.150">
    <property type="entry name" value="Vaccinia Virus protein VP39"/>
    <property type="match status" value="1"/>
</dbReference>
<proteinExistence type="predicted"/>
<dbReference type="EMBL" id="CAXAMM010010224">
    <property type="protein sequence ID" value="CAK9022646.1"/>
    <property type="molecule type" value="Genomic_DNA"/>
</dbReference>
<evidence type="ECO:0000313" key="3">
    <source>
        <dbReference type="EMBL" id="CAK9023083.1"/>
    </source>
</evidence>
<dbReference type="EMBL" id="CAXAMM010010335">
    <property type="protein sequence ID" value="CAK9023083.1"/>
    <property type="molecule type" value="Genomic_DNA"/>
</dbReference>
<dbReference type="InterPro" id="IPR029063">
    <property type="entry name" value="SAM-dependent_MTases_sf"/>
</dbReference>
<keyword evidence="4" id="KW-1185">Reference proteome</keyword>
<dbReference type="CDD" id="cd02440">
    <property type="entry name" value="AdoMet_MTases"/>
    <property type="match status" value="1"/>
</dbReference>
<dbReference type="SUPFAM" id="SSF53335">
    <property type="entry name" value="S-adenosyl-L-methionine-dependent methyltransferases"/>
    <property type="match status" value="1"/>
</dbReference>
<dbReference type="Pfam" id="PF08241">
    <property type="entry name" value="Methyltransf_11"/>
    <property type="match status" value="1"/>
</dbReference>
<dbReference type="InterPro" id="IPR013216">
    <property type="entry name" value="Methyltransf_11"/>
</dbReference>